<gene>
    <name evidence="2" type="ORF">ACFOZ9_01790</name>
</gene>
<dbReference type="EMBL" id="JBHSEH010000004">
    <property type="protein sequence ID" value="MFC4424923.1"/>
    <property type="molecule type" value="Genomic_DNA"/>
</dbReference>
<keyword evidence="2" id="KW-0378">Hydrolase</keyword>
<dbReference type="RefSeq" id="WP_380035673.1">
    <property type="nucleotide sequence ID" value="NZ_JBHSEH010000004.1"/>
</dbReference>
<dbReference type="SUPFAM" id="SSF55166">
    <property type="entry name" value="Hedgehog/DD-peptidase"/>
    <property type="match status" value="1"/>
</dbReference>
<evidence type="ECO:0000259" key="1">
    <source>
        <dbReference type="Pfam" id="PF13539"/>
    </source>
</evidence>
<dbReference type="Proteomes" id="UP001595998">
    <property type="component" value="Unassembled WGS sequence"/>
</dbReference>
<evidence type="ECO:0000313" key="3">
    <source>
        <dbReference type="Proteomes" id="UP001595998"/>
    </source>
</evidence>
<dbReference type="EC" id="3.4.-.-" evidence="2"/>
<dbReference type="InterPro" id="IPR009045">
    <property type="entry name" value="Zn_M74/Hedgehog-like"/>
</dbReference>
<dbReference type="Gene3D" id="3.30.1380.10">
    <property type="match status" value="1"/>
</dbReference>
<dbReference type="GO" id="GO:0016787">
    <property type="term" value="F:hydrolase activity"/>
    <property type="evidence" value="ECO:0007669"/>
    <property type="project" value="UniProtKB-KW"/>
</dbReference>
<evidence type="ECO:0000313" key="2">
    <source>
        <dbReference type="EMBL" id="MFC4424923.1"/>
    </source>
</evidence>
<feature type="domain" description="Peptidase M15C" evidence="1">
    <location>
        <begin position="168"/>
        <end position="238"/>
    </location>
</feature>
<dbReference type="Pfam" id="PF13539">
    <property type="entry name" value="Peptidase_M15_4"/>
    <property type="match status" value="1"/>
</dbReference>
<organism evidence="2 3">
    <name type="scientific">Deinococcus navajonensis</name>
    <dbReference type="NCBI Taxonomy" id="309884"/>
    <lineage>
        <taxon>Bacteria</taxon>
        <taxon>Thermotogati</taxon>
        <taxon>Deinococcota</taxon>
        <taxon>Deinococci</taxon>
        <taxon>Deinococcales</taxon>
        <taxon>Deinococcaceae</taxon>
        <taxon>Deinococcus</taxon>
    </lineage>
</organism>
<accession>A0ABV8XJQ3</accession>
<comment type="caution">
    <text evidence="2">The sequence shown here is derived from an EMBL/GenBank/DDBJ whole genome shotgun (WGS) entry which is preliminary data.</text>
</comment>
<protein>
    <submittedName>
        <fullName evidence="2">M15 family metallopeptidase</fullName>
        <ecNumber evidence="2">3.4.-.-</ecNumber>
    </submittedName>
</protein>
<dbReference type="InterPro" id="IPR039561">
    <property type="entry name" value="Peptidase_M15C"/>
</dbReference>
<sequence length="249" mass="27907">MIWVLLLASGVRALGPTDQAKVQRLVQAYPAFLKGVEDDQLVWRDGTRMPLTRAKAASYTALLNQPGLLDQLDATYPSCAPVRPPSRNEDPGRVRFEPLFKKMYGASPSQVMSSLVSVNWFGQALKVTSVNGAAQSLERVAQELARQPALLAFVRPSAGTFLWRKVAGTPRLSVHAFGAAIDLNVSRSHYWQWAGYREGQAGITYRNRFPLALVQVFERHGWIWGGRWYHYDTMHFEYRPELTGAAGCR</sequence>
<name>A0ABV8XJQ3_9DEIO</name>
<reference evidence="3" key="1">
    <citation type="journal article" date="2019" name="Int. J. Syst. Evol. Microbiol.">
        <title>The Global Catalogue of Microorganisms (GCM) 10K type strain sequencing project: providing services to taxonomists for standard genome sequencing and annotation.</title>
        <authorList>
            <consortium name="The Broad Institute Genomics Platform"/>
            <consortium name="The Broad Institute Genome Sequencing Center for Infectious Disease"/>
            <person name="Wu L."/>
            <person name="Ma J."/>
        </authorList>
    </citation>
    <scope>NUCLEOTIDE SEQUENCE [LARGE SCALE GENOMIC DNA]</scope>
    <source>
        <strain evidence="3">CCUG 56029</strain>
    </source>
</reference>
<proteinExistence type="predicted"/>
<keyword evidence="3" id="KW-1185">Reference proteome</keyword>